<protein>
    <submittedName>
        <fullName evidence="8">Serine/threonine-protein kinase tricorner-like</fullName>
    </submittedName>
</protein>
<keyword evidence="1" id="KW-0597">Phosphoprotein</keyword>
<dbReference type="PROSITE" id="PS00107">
    <property type="entry name" value="PROTEIN_KINASE_ATP"/>
    <property type="match status" value="1"/>
</dbReference>
<dbReference type="InterPro" id="IPR011009">
    <property type="entry name" value="Kinase-like_dom_sf"/>
</dbReference>
<dbReference type="PANTHER" id="PTHR22988:SF71">
    <property type="entry name" value="CITRON RHO-INTERACTING KINASE"/>
    <property type="match status" value="1"/>
</dbReference>
<name>A0ABM1THU3_LIMPO</name>
<dbReference type="RefSeq" id="XP_022255449.1">
    <property type="nucleotide sequence ID" value="XM_022399741.1"/>
</dbReference>
<reference evidence="8" key="1">
    <citation type="submission" date="2025-08" db="UniProtKB">
        <authorList>
            <consortium name="RefSeq"/>
        </authorList>
    </citation>
    <scope>IDENTIFICATION</scope>
    <source>
        <tissue evidence="8">Muscle</tissue>
    </source>
</reference>
<evidence type="ECO:0000259" key="6">
    <source>
        <dbReference type="PROSITE" id="PS50011"/>
    </source>
</evidence>
<dbReference type="Gene3D" id="3.30.200.20">
    <property type="entry name" value="Phosphorylase Kinase, domain 1"/>
    <property type="match status" value="1"/>
</dbReference>
<dbReference type="InterPro" id="IPR017441">
    <property type="entry name" value="Protein_kinase_ATP_BS"/>
</dbReference>
<dbReference type="InterPro" id="IPR000719">
    <property type="entry name" value="Prot_kinase_dom"/>
</dbReference>
<dbReference type="CDD" id="cd21780">
    <property type="entry name" value="MobB_Trc-like"/>
    <property type="match status" value="1"/>
</dbReference>
<evidence type="ECO:0000256" key="4">
    <source>
        <dbReference type="PROSITE-ProRule" id="PRU10141"/>
    </source>
</evidence>
<dbReference type="PANTHER" id="PTHR22988">
    <property type="entry name" value="MYOTONIC DYSTROPHY S/T KINASE-RELATED"/>
    <property type="match status" value="1"/>
</dbReference>
<keyword evidence="4" id="KW-0547">Nucleotide-binding</keyword>
<dbReference type="GeneID" id="111088778"/>
<dbReference type="PROSITE" id="PS50011">
    <property type="entry name" value="PROTEIN_KINASE_DOM"/>
    <property type="match status" value="1"/>
</dbReference>
<feature type="binding site" evidence="4">
    <location>
        <position position="125"/>
    </location>
    <ligand>
        <name>ATP</name>
        <dbReference type="ChEBI" id="CHEBI:30616"/>
    </ligand>
</feature>
<feature type="region of interest" description="Disordered" evidence="5">
    <location>
        <begin position="50"/>
        <end position="76"/>
    </location>
</feature>
<gene>
    <name evidence="8" type="primary">LOC111088778</name>
</gene>
<comment type="catalytic activity">
    <reaction evidence="2">
        <text>L-threonyl-[protein] + ATP = O-phospho-L-threonyl-[protein] + ADP + H(+)</text>
        <dbReference type="Rhea" id="RHEA:46608"/>
        <dbReference type="Rhea" id="RHEA-COMP:11060"/>
        <dbReference type="Rhea" id="RHEA-COMP:11605"/>
        <dbReference type="ChEBI" id="CHEBI:15378"/>
        <dbReference type="ChEBI" id="CHEBI:30013"/>
        <dbReference type="ChEBI" id="CHEBI:30616"/>
        <dbReference type="ChEBI" id="CHEBI:61977"/>
        <dbReference type="ChEBI" id="CHEBI:456216"/>
        <dbReference type="EC" id="2.7.11.1"/>
    </reaction>
</comment>
<feature type="compositionally biased region" description="Basic and acidic residues" evidence="5">
    <location>
        <begin position="53"/>
        <end position="76"/>
    </location>
</feature>
<dbReference type="Proteomes" id="UP000694941">
    <property type="component" value="Unplaced"/>
</dbReference>
<comment type="catalytic activity">
    <reaction evidence="3">
        <text>L-seryl-[protein] + ATP = O-phospho-L-seryl-[protein] + ADP + H(+)</text>
        <dbReference type="Rhea" id="RHEA:17989"/>
        <dbReference type="Rhea" id="RHEA-COMP:9863"/>
        <dbReference type="Rhea" id="RHEA-COMP:11604"/>
        <dbReference type="ChEBI" id="CHEBI:15378"/>
        <dbReference type="ChEBI" id="CHEBI:29999"/>
        <dbReference type="ChEBI" id="CHEBI:30616"/>
        <dbReference type="ChEBI" id="CHEBI:83421"/>
        <dbReference type="ChEBI" id="CHEBI:456216"/>
        <dbReference type="EC" id="2.7.11.1"/>
    </reaction>
</comment>
<accession>A0ABM1THU3</accession>
<organism evidence="7 8">
    <name type="scientific">Limulus polyphemus</name>
    <name type="common">Atlantic horseshoe crab</name>
    <dbReference type="NCBI Taxonomy" id="6850"/>
    <lineage>
        <taxon>Eukaryota</taxon>
        <taxon>Metazoa</taxon>
        <taxon>Ecdysozoa</taxon>
        <taxon>Arthropoda</taxon>
        <taxon>Chelicerata</taxon>
        <taxon>Merostomata</taxon>
        <taxon>Xiphosura</taxon>
        <taxon>Limulidae</taxon>
        <taxon>Limulus</taxon>
    </lineage>
</organism>
<evidence type="ECO:0000313" key="7">
    <source>
        <dbReference type="Proteomes" id="UP000694941"/>
    </source>
</evidence>
<evidence type="ECO:0000256" key="5">
    <source>
        <dbReference type="SAM" id="MobiDB-lite"/>
    </source>
</evidence>
<evidence type="ECO:0000256" key="2">
    <source>
        <dbReference type="ARBA" id="ARBA00047899"/>
    </source>
</evidence>
<evidence type="ECO:0000256" key="1">
    <source>
        <dbReference type="ARBA" id="ARBA00022553"/>
    </source>
</evidence>
<feature type="domain" description="Protein kinase" evidence="6">
    <location>
        <begin position="96"/>
        <end position="137"/>
    </location>
</feature>
<proteinExistence type="predicted"/>
<dbReference type="SUPFAM" id="SSF56112">
    <property type="entry name" value="Protein kinase-like (PK-like)"/>
    <property type="match status" value="1"/>
</dbReference>
<keyword evidence="7" id="KW-1185">Reference proteome</keyword>
<evidence type="ECO:0000256" key="3">
    <source>
        <dbReference type="ARBA" id="ARBA00048679"/>
    </source>
</evidence>
<dbReference type="InterPro" id="IPR050839">
    <property type="entry name" value="Rho-assoc_Ser/Thr_Kinase"/>
</dbReference>
<keyword evidence="4" id="KW-0067">ATP-binding</keyword>
<evidence type="ECO:0000313" key="8">
    <source>
        <dbReference type="RefSeq" id="XP_022255449.1"/>
    </source>
</evidence>
<feature type="non-terminal residue" evidence="8">
    <location>
        <position position="137"/>
    </location>
</feature>
<sequence length="137" mass="15977">MRNIPLESMATTEGGQITFSGHTLDKATKAKVHLENYYSNLISQHLERKSRHERLEETMKEEGLSEQQKQEKRNQHAIKETEFLRLKRSRLGVEDFEPLKVIGRGAFGEVRLVQKKDTGHVYAMKILRKADMVEREQ</sequence>